<sequence>MVSSICIMRTVLIITNGDYMVKGILYREKADSENEHAAYHSEIYKTQRPPPANKNFRTIH</sequence>
<name>A0ABQ4KQ09_SIMTE</name>
<proteinExistence type="predicted"/>
<evidence type="ECO:0000313" key="2">
    <source>
        <dbReference type="Proteomes" id="UP000680670"/>
    </source>
</evidence>
<evidence type="ECO:0000313" key="1">
    <source>
        <dbReference type="EMBL" id="GIN94144.1"/>
    </source>
</evidence>
<protein>
    <submittedName>
        <fullName evidence="1">Uncharacterized protein</fullName>
    </submittedName>
</protein>
<comment type="caution">
    <text evidence="1">The sequence shown here is derived from an EMBL/GenBank/DDBJ whole genome shotgun (WGS) entry which is preliminary data.</text>
</comment>
<organism evidence="1 2">
    <name type="scientific">Siminovitchia terrae</name>
    <name type="common">Bacillus terrae</name>
    <dbReference type="NCBI Taxonomy" id="1914933"/>
    <lineage>
        <taxon>Bacteria</taxon>
        <taxon>Bacillati</taxon>
        <taxon>Bacillota</taxon>
        <taxon>Bacilli</taxon>
        <taxon>Bacillales</taxon>
        <taxon>Bacillaceae</taxon>
        <taxon>Siminovitchia</taxon>
    </lineage>
</organism>
<dbReference type="Proteomes" id="UP000680670">
    <property type="component" value="Unassembled WGS sequence"/>
</dbReference>
<accession>A0ABQ4KQ09</accession>
<keyword evidence="2" id="KW-1185">Reference proteome</keyword>
<gene>
    <name evidence="1" type="ORF">J6TS1_00140</name>
</gene>
<reference evidence="1 2" key="1">
    <citation type="submission" date="2021-03" db="EMBL/GenBank/DDBJ databases">
        <title>Antimicrobial resistance genes in bacteria isolated from Japanese honey, and their potential for conferring macrolide and lincosamide resistance in the American foulbrood pathogen Paenibacillus larvae.</title>
        <authorList>
            <person name="Okamoto M."/>
            <person name="Kumagai M."/>
            <person name="Kanamori H."/>
            <person name="Takamatsu D."/>
        </authorList>
    </citation>
    <scope>NUCLEOTIDE SEQUENCE [LARGE SCALE GENOMIC DNA]</scope>
    <source>
        <strain evidence="1 2">J6TS1</strain>
    </source>
</reference>
<dbReference type="EMBL" id="BORJ01000001">
    <property type="protein sequence ID" value="GIN94144.1"/>
    <property type="molecule type" value="Genomic_DNA"/>
</dbReference>